<dbReference type="Proteomes" id="UP001497453">
    <property type="component" value="Chromosome 3"/>
</dbReference>
<feature type="compositionally biased region" description="Polar residues" evidence="1">
    <location>
        <begin position="1"/>
        <end position="24"/>
    </location>
</feature>
<evidence type="ECO:0000313" key="3">
    <source>
        <dbReference type="Proteomes" id="UP001497453"/>
    </source>
</evidence>
<evidence type="ECO:0000313" key="2">
    <source>
        <dbReference type="EMBL" id="CAL1705851.1"/>
    </source>
</evidence>
<dbReference type="EMBL" id="OZ037946">
    <property type="protein sequence ID" value="CAL1705851.1"/>
    <property type="molecule type" value="Genomic_DNA"/>
</dbReference>
<sequence length="236" mass="26063">MSVSTTPDCGPENPSSAALPSSTIAKGKPEESEKFKMRRARIRKLEQEQVVEDEVAVRVIQALHSSTIMPIESCVRTDFCDLDGLSWSDPSVQDQTYDYRYILSPVPDSPHLITPENAQEADGLPCCSGLAIAELAYRPPISRTESELTVRGPPSPSLSPPTSSLVPKMTRTSYRSPPGLDIDSLAEHDTVRFPSYIGARHLLARSKHLGNVKRITPSRMLVAMPRLQQRSRSVRL</sequence>
<name>A0ABP1DDD9_9APHY</name>
<proteinExistence type="predicted"/>
<organism evidence="2 3">
    <name type="scientific">Somion occarium</name>
    <dbReference type="NCBI Taxonomy" id="3059160"/>
    <lineage>
        <taxon>Eukaryota</taxon>
        <taxon>Fungi</taxon>
        <taxon>Dikarya</taxon>
        <taxon>Basidiomycota</taxon>
        <taxon>Agaricomycotina</taxon>
        <taxon>Agaricomycetes</taxon>
        <taxon>Polyporales</taxon>
        <taxon>Cerrenaceae</taxon>
        <taxon>Somion</taxon>
    </lineage>
</organism>
<feature type="region of interest" description="Disordered" evidence="1">
    <location>
        <begin position="1"/>
        <end position="35"/>
    </location>
</feature>
<feature type="region of interest" description="Disordered" evidence="1">
    <location>
        <begin position="144"/>
        <end position="168"/>
    </location>
</feature>
<reference evidence="3" key="1">
    <citation type="submission" date="2024-04" db="EMBL/GenBank/DDBJ databases">
        <authorList>
            <person name="Shaw F."/>
            <person name="Minotto A."/>
        </authorList>
    </citation>
    <scope>NUCLEOTIDE SEQUENCE [LARGE SCALE GENOMIC DNA]</scope>
</reference>
<keyword evidence="3" id="KW-1185">Reference proteome</keyword>
<protein>
    <submittedName>
        <fullName evidence="2">Uncharacterized protein</fullName>
    </submittedName>
</protein>
<evidence type="ECO:0000256" key="1">
    <source>
        <dbReference type="SAM" id="MobiDB-lite"/>
    </source>
</evidence>
<accession>A0ABP1DDD9</accession>
<gene>
    <name evidence="2" type="ORF">GFSPODELE1_LOCUS5613</name>
</gene>